<feature type="region of interest" description="Disordered" evidence="1">
    <location>
        <begin position="43"/>
        <end position="64"/>
    </location>
</feature>
<evidence type="ECO:0000313" key="2">
    <source>
        <dbReference type="EMBL" id="EJJ08934.1"/>
    </source>
</evidence>
<reference evidence="2" key="1">
    <citation type="journal article" date="2012" name="J. Bacteriol.">
        <title>Genome Sequence of Streptomyces auratus Strain AGR0001, a Phoslactomycin-Producing Actinomycete.</title>
        <authorList>
            <person name="Han X."/>
            <person name="Li M."/>
            <person name="Ding Z."/>
            <person name="Zhao J."/>
            <person name="Ji K."/>
            <person name="Wen M."/>
            <person name="Lu T."/>
        </authorList>
    </citation>
    <scope>NUCLEOTIDE SEQUENCE [LARGE SCALE GENOMIC DNA]</scope>
    <source>
        <strain evidence="2">AGR0001</strain>
    </source>
</reference>
<organism evidence="2">
    <name type="scientific">Streptomyces auratus AGR0001</name>
    <dbReference type="NCBI Taxonomy" id="1160718"/>
    <lineage>
        <taxon>Bacteria</taxon>
        <taxon>Bacillati</taxon>
        <taxon>Actinomycetota</taxon>
        <taxon>Actinomycetes</taxon>
        <taxon>Kitasatosporales</taxon>
        <taxon>Streptomycetaceae</taxon>
        <taxon>Streptomyces</taxon>
    </lineage>
</organism>
<feature type="compositionally biased region" description="Acidic residues" evidence="1">
    <location>
        <begin position="44"/>
        <end position="57"/>
    </location>
</feature>
<dbReference type="EMBL" id="AJGV01000007">
    <property type="protein sequence ID" value="EJJ08934.1"/>
    <property type="molecule type" value="Genomic_DNA"/>
</dbReference>
<sequence length="74" mass="7956">MRSAPARPVSRSVATTCQPARAAAIAAARPIPEDVPVIRTTLGEEGEEEEEEEEEVEGMGVGPFDLCELCEEQN</sequence>
<dbReference type="STRING" id="1160718.SU9_01115"/>
<dbReference type="HOGENOM" id="CLU_2686101_0_0_11"/>
<proteinExistence type="predicted"/>
<protein>
    <submittedName>
        <fullName evidence="2">Uncharacterized protein</fullName>
    </submittedName>
</protein>
<evidence type="ECO:0000256" key="1">
    <source>
        <dbReference type="SAM" id="MobiDB-lite"/>
    </source>
</evidence>
<accession>J1RWK0</accession>
<name>J1RWK0_9ACTN</name>
<dbReference type="AlphaFoldDB" id="J1RWK0"/>
<comment type="caution">
    <text evidence="2">The sequence shown here is derived from an EMBL/GenBank/DDBJ whole genome shotgun (WGS) entry which is preliminary data.</text>
</comment>
<gene>
    <name evidence="2" type="ORF">SU9_01115</name>
</gene>